<evidence type="ECO:0000313" key="2">
    <source>
        <dbReference type="EMBL" id="MEJ6401091.1"/>
    </source>
</evidence>
<gene>
    <name evidence="2" type="ORF">R4146_08040</name>
</gene>
<keyword evidence="3" id="KW-1185">Reference proteome</keyword>
<keyword evidence="1" id="KW-1133">Transmembrane helix</keyword>
<evidence type="ECO:0000313" key="3">
    <source>
        <dbReference type="Proteomes" id="UP001370590"/>
    </source>
</evidence>
<name>A0ABU8SMG3_9LACO</name>
<dbReference type="Proteomes" id="UP001370590">
    <property type="component" value="Unassembled WGS sequence"/>
</dbReference>
<comment type="caution">
    <text evidence="2">The sequence shown here is derived from an EMBL/GenBank/DDBJ whole genome shotgun (WGS) entry which is preliminary data.</text>
</comment>
<sequence>MRILFFSFIGIVIGNFTSAGVSIIVDAIHNLISDIPWTSKDFKAEKNSQETDQMLFIIISILVIASMVAGMVVYSNTQSNLKVVQSAAMTALLIGVTAQMDYKLAYSRRYKRIRRNREK</sequence>
<dbReference type="EMBL" id="JAWMWH010000003">
    <property type="protein sequence ID" value="MEJ6401091.1"/>
    <property type="molecule type" value="Genomic_DNA"/>
</dbReference>
<dbReference type="RefSeq" id="WP_339960940.1">
    <property type="nucleotide sequence ID" value="NZ_JAWMWH010000003.1"/>
</dbReference>
<feature type="transmembrane region" description="Helical" evidence="1">
    <location>
        <begin position="53"/>
        <end position="74"/>
    </location>
</feature>
<accession>A0ABU8SMG3</accession>
<keyword evidence="1" id="KW-0812">Transmembrane</keyword>
<evidence type="ECO:0000256" key="1">
    <source>
        <dbReference type="SAM" id="Phobius"/>
    </source>
</evidence>
<proteinExistence type="predicted"/>
<feature type="transmembrane region" description="Helical" evidence="1">
    <location>
        <begin position="6"/>
        <end position="32"/>
    </location>
</feature>
<keyword evidence="1" id="KW-0472">Membrane</keyword>
<reference evidence="2 3" key="1">
    <citation type="submission" date="2023-10" db="EMBL/GenBank/DDBJ databases">
        <title>Nicoliella lavandulae sp. nov. isolated from Lavandula angustifolia flowers.</title>
        <authorList>
            <person name="Alcantara C."/>
            <person name="Zuniga M."/>
            <person name="Landete J.M."/>
            <person name="Monedero V."/>
        </authorList>
    </citation>
    <scope>NUCLEOTIDE SEQUENCE [LARGE SCALE GENOMIC DNA]</scope>
    <source>
        <strain evidence="2 3">Es01</strain>
    </source>
</reference>
<protein>
    <submittedName>
        <fullName evidence="2">Uncharacterized protein</fullName>
    </submittedName>
</protein>
<organism evidence="2 3">
    <name type="scientific">Nicoliella lavandulae</name>
    <dbReference type="NCBI Taxonomy" id="3082954"/>
    <lineage>
        <taxon>Bacteria</taxon>
        <taxon>Bacillati</taxon>
        <taxon>Bacillota</taxon>
        <taxon>Bacilli</taxon>
        <taxon>Lactobacillales</taxon>
        <taxon>Lactobacillaceae</taxon>
        <taxon>Nicoliella</taxon>
    </lineage>
</organism>